<evidence type="ECO:0000256" key="3">
    <source>
        <dbReference type="ARBA" id="ARBA00023125"/>
    </source>
</evidence>
<keyword evidence="7" id="KW-1185">Reference proteome</keyword>
<dbReference type="InterPro" id="IPR058163">
    <property type="entry name" value="LysR-type_TF_proteobact-type"/>
</dbReference>
<comment type="similarity">
    <text evidence="1">Belongs to the LysR transcriptional regulatory family.</text>
</comment>
<feature type="domain" description="HTH lysR-type" evidence="5">
    <location>
        <begin position="6"/>
        <end position="63"/>
    </location>
</feature>
<dbReference type="PANTHER" id="PTHR30537">
    <property type="entry name" value="HTH-TYPE TRANSCRIPTIONAL REGULATOR"/>
    <property type="match status" value="1"/>
</dbReference>
<evidence type="ECO:0000259" key="5">
    <source>
        <dbReference type="PROSITE" id="PS50931"/>
    </source>
</evidence>
<evidence type="ECO:0000256" key="4">
    <source>
        <dbReference type="ARBA" id="ARBA00023163"/>
    </source>
</evidence>
<dbReference type="InterPro" id="IPR000847">
    <property type="entry name" value="LysR_HTH_N"/>
</dbReference>
<dbReference type="InterPro" id="IPR005119">
    <property type="entry name" value="LysR_subst-bd"/>
</dbReference>
<dbReference type="RefSeq" id="WP_369336951.1">
    <property type="nucleotide sequence ID" value="NZ_JBFYGN010000002.1"/>
</dbReference>
<dbReference type="CDD" id="cd08422">
    <property type="entry name" value="PBP2_CrgA_like"/>
    <property type="match status" value="1"/>
</dbReference>
<accession>A0ABV3ZQC2</accession>
<dbReference type="Proteomes" id="UP001561046">
    <property type="component" value="Unassembled WGS sequence"/>
</dbReference>
<dbReference type="SUPFAM" id="SSF46785">
    <property type="entry name" value="Winged helix' DNA-binding domain"/>
    <property type="match status" value="1"/>
</dbReference>
<dbReference type="EMBL" id="JBFYGN010000002">
    <property type="protein sequence ID" value="MEX8191742.1"/>
    <property type="molecule type" value="Genomic_DNA"/>
</dbReference>
<gene>
    <name evidence="6" type="ORF">AB6724_02690</name>
</gene>
<reference evidence="6 7" key="1">
    <citation type="journal article" date="2013" name="Int. J. Syst. Evol. Microbiol.">
        <title>Comamonas guangdongensis sp. nov., isolated from subterranean forest sediment, and emended description of the genus Comamonas.</title>
        <authorList>
            <person name="Zhang J."/>
            <person name="Wang Y."/>
            <person name="Zhou S."/>
            <person name="Wu C."/>
            <person name="He J."/>
            <person name="Li F."/>
        </authorList>
    </citation>
    <scope>NUCLEOTIDE SEQUENCE [LARGE SCALE GENOMIC DNA]</scope>
    <source>
        <strain evidence="6 7">CCTCC AB2011133</strain>
    </source>
</reference>
<organism evidence="6 7">
    <name type="scientific">Comamonas guangdongensis</name>
    <dbReference type="NCBI Taxonomy" id="510515"/>
    <lineage>
        <taxon>Bacteria</taxon>
        <taxon>Pseudomonadati</taxon>
        <taxon>Pseudomonadota</taxon>
        <taxon>Betaproteobacteria</taxon>
        <taxon>Burkholderiales</taxon>
        <taxon>Comamonadaceae</taxon>
        <taxon>Comamonas</taxon>
    </lineage>
</organism>
<name>A0ABV3ZQC2_9BURK</name>
<proteinExistence type="inferred from homology"/>
<evidence type="ECO:0000313" key="7">
    <source>
        <dbReference type="Proteomes" id="UP001561046"/>
    </source>
</evidence>
<dbReference type="InterPro" id="IPR036390">
    <property type="entry name" value="WH_DNA-bd_sf"/>
</dbReference>
<sequence>MNTESLLVAEMLVFAKVVELHSFAAAARQLDLTTSAISRSVGRLEAYWGVRLLNRTTRSLSLTELGAEVYAGCAQLAHTARDVHAAAGHYADTPRGTVRITAPAVFGDSWLAAQLPSFRRRWPEVQLSISLSDHAQDLSEQGLDLAIRIATPAQLPPNMVARALRPVGYIAVATPQYLHDLEMHLGAPLQHPAQLLALARAGQVQCVALGYGGFQNRMLWQSAEASPADRGAAATEPIEVELPAPVTLDSSNGILSLTLQHQGIGLVADFAAAAALAGGALVQLLPDWRLTGSYGQRIAYALHMPSRHVPLKVRTLIDHLVAAGKAR</sequence>
<dbReference type="Gene3D" id="3.40.190.290">
    <property type="match status" value="1"/>
</dbReference>
<evidence type="ECO:0000313" key="6">
    <source>
        <dbReference type="EMBL" id="MEX8191742.1"/>
    </source>
</evidence>
<keyword evidence="3" id="KW-0238">DNA-binding</keyword>
<dbReference type="SUPFAM" id="SSF53850">
    <property type="entry name" value="Periplasmic binding protein-like II"/>
    <property type="match status" value="1"/>
</dbReference>
<keyword evidence="4" id="KW-0804">Transcription</keyword>
<comment type="caution">
    <text evidence="6">The sequence shown here is derived from an EMBL/GenBank/DDBJ whole genome shotgun (WGS) entry which is preliminary data.</text>
</comment>
<evidence type="ECO:0000256" key="1">
    <source>
        <dbReference type="ARBA" id="ARBA00009437"/>
    </source>
</evidence>
<protein>
    <submittedName>
        <fullName evidence="6">LysR substrate-binding domain-containing protein</fullName>
    </submittedName>
</protein>
<dbReference type="InterPro" id="IPR036388">
    <property type="entry name" value="WH-like_DNA-bd_sf"/>
</dbReference>
<evidence type="ECO:0000256" key="2">
    <source>
        <dbReference type="ARBA" id="ARBA00023015"/>
    </source>
</evidence>
<keyword evidence="2" id="KW-0805">Transcription regulation</keyword>
<dbReference type="PANTHER" id="PTHR30537:SF5">
    <property type="entry name" value="HTH-TYPE TRANSCRIPTIONAL ACTIVATOR TTDR-RELATED"/>
    <property type="match status" value="1"/>
</dbReference>
<dbReference type="Pfam" id="PF00126">
    <property type="entry name" value="HTH_1"/>
    <property type="match status" value="1"/>
</dbReference>
<dbReference type="Pfam" id="PF03466">
    <property type="entry name" value="LysR_substrate"/>
    <property type="match status" value="1"/>
</dbReference>
<dbReference type="PROSITE" id="PS50931">
    <property type="entry name" value="HTH_LYSR"/>
    <property type="match status" value="1"/>
</dbReference>
<dbReference type="Gene3D" id="1.10.10.10">
    <property type="entry name" value="Winged helix-like DNA-binding domain superfamily/Winged helix DNA-binding domain"/>
    <property type="match status" value="1"/>
</dbReference>